<accession>A0ABW4BKN1</accession>
<name>A0ABW4BKN1_9LACO</name>
<gene>
    <name evidence="1" type="ORF">ACFQ41_09995</name>
</gene>
<dbReference type="RefSeq" id="WP_204119353.1">
    <property type="nucleotide sequence ID" value="NZ_BOLV01000014.1"/>
</dbReference>
<dbReference type="EMBL" id="JBHTOA010000035">
    <property type="protein sequence ID" value="MFD1399637.1"/>
    <property type="molecule type" value="Genomic_DNA"/>
</dbReference>
<sequence length="139" mass="16062">MTQKDALNILNDLSIMPENNYLWARTTGSSASNLLWFITSNPAIYGDLFERQVLLVFTSAKLWVYPLVGRRKGHPEGMDMAEISEFRVTSTMTEKRIDFRFKEKPKHFKFPTDHRGAMQYNGENADWLASKNWLGLTAK</sequence>
<evidence type="ECO:0000313" key="1">
    <source>
        <dbReference type="EMBL" id="MFD1399637.1"/>
    </source>
</evidence>
<comment type="caution">
    <text evidence="1">The sequence shown here is derived from an EMBL/GenBank/DDBJ whole genome shotgun (WGS) entry which is preliminary data.</text>
</comment>
<dbReference type="Proteomes" id="UP001597199">
    <property type="component" value="Unassembled WGS sequence"/>
</dbReference>
<proteinExistence type="predicted"/>
<keyword evidence="2" id="KW-1185">Reference proteome</keyword>
<organism evidence="1 2">
    <name type="scientific">Lacticaseibacillus suilingensis</name>
    <dbReference type="NCBI Taxonomy" id="2799577"/>
    <lineage>
        <taxon>Bacteria</taxon>
        <taxon>Bacillati</taxon>
        <taxon>Bacillota</taxon>
        <taxon>Bacilli</taxon>
        <taxon>Lactobacillales</taxon>
        <taxon>Lactobacillaceae</taxon>
        <taxon>Lacticaseibacillus</taxon>
    </lineage>
</organism>
<protein>
    <submittedName>
        <fullName evidence="1">Uncharacterized protein</fullName>
    </submittedName>
</protein>
<evidence type="ECO:0000313" key="2">
    <source>
        <dbReference type="Proteomes" id="UP001597199"/>
    </source>
</evidence>
<reference evidence="2" key="1">
    <citation type="journal article" date="2019" name="Int. J. Syst. Evol. Microbiol.">
        <title>The Global Catalogue of Microorganisms (GCM) 10K type strain sequencing project: providing services to taxonomists for standard genome sequencing and annotation.</title>
        <authorList>
            <consortium name="The Broad Institute Genomics Platform"/>
            <consortium name="The Broad Institute Genome Sequencing Center for Infectious Disease"/>
            <person name="Wu L."/>
            <person name="Ma J."/>
        </authorList>
    </citation>
    <scope>NUCLEOTIDE SEQUENCE [LARGE SCALE GENOMIC DNA]</scope>
    <source>
        <strain evidence="2">CCM 9110</strain>
    </source>
</reference>